<dbReference type="InterPro" id="IPR009057">
    <property type="entry name" value="Homeodomain-like_sf"/>
</dbReference>
<dbReference type="GO" id="GO:0043565">
    <property type="term" value="F:sequence-specific DNA binding"/>
    <property type="evidence" value="ECO:0007669"/>
    <property type="project" value="InterPro"/>
</dbReference>
<dbReference type="InterPro" id="IPR018062">
    <property type="entry name" value="HTH_AraC-typ_CS"/>
</dbReference>
<keyword evidence="3" id="KW-0010">Activator</keyword>
<keyword evidence="4" id="KW-0804">Transcription</keyword>
<dbReference type="CDD" id="cd06986">
    <property type="entry name" value="cupin_MmsR-like_N"/>
    <property type="match status" value="1"/>
</dbReference>
<keyword evidence="7" id="KW-1185">Reference proteome</keyword>
<evidence type="ECO:0000256" key="2">
    <source>
        <dbReference type="ARBA" id="ARBA00023125"/>
    </source>
</evidence>
<dbReference type="OrthoDB" id="3186094at2"/>
<dbReference type="Pfam" id="PF12833">
    <property type="entry name" value="HTH_18"/>
    <property type="match status" value="1"/>
</dbReference>
<keyword evidence="2" id="KW-0238">DNA-binding</keyword>
<evidence type="ECO:0000256" key="4">
    <source>
        <dbReference type="ARBA" id="ARBA00023163"/>
    </source>
</evidence>
<dbReference type="GO" id="GO:0003700">
    <property type="term" value="F:DNA-binding transcription factor activity"/>
    <property type="evidence" value="ECO:0007669"/>
    <property type="project" value="InterPro"/>
</dbReference>
<evidence type="ECO:0000313" key="6">
    <source>
        <dbReference type="EMBL" id="QAY70745.1"/>
    </source>
</evidence>
<dbReference type="AlphaFoldDB" id="A0A4P6F5T2"/>
<reference evidence="6 7" key="1">
    <citation type="submission" date="2019-01" db="EMBL/GenBank/DDBJ databases">
        <title>Genome sequencing of strain FW10M-9.</title>
        <authorList>
            <person name="Heo J."/>
            <person name="Kim S.-J."/>
            <person name="Kim J.-S."/>
            <person name="Hong S.-B."/>
            <person name="Kwon S.-W."/>
        </authorList>
    </citation>
    <scope>NUCLEOTIDE SEQUENCE [LARGE SCALE GENOMIC DNA]</scope>
    <source>
        <strain evidence="6 7">FW10M-9</strain>
    </source>
</reference>
<dbReference type="InterPro" id="IPR050204">
    <property type="entry name" value="AraC_XylS_family_regulators"/>
</dbReference>
<evidence type="ECO:0000256" key="3">
    <source>
        <dbReference type="ARBA" id="ARBA00023159"/>
    </source>
</evidence>
<dbReference type="SUPFAM" id="SSF51215">
    <property type="entry name" value="Regulatory protein AraC"/>
    <property type="match status" value="1"/>
</dbReference>
<dbReference type="RefSeq" id="WP_129188792.1">
    <property type="nucleotide sequence ID" value="NZ_CP035493.1"/>
</dbReference>
<dbReference type="SMART" id="SM00342">
    <property type="entry name" value="HTH_ARAC"/>
    <property type="match status" value="1"/>
</dbReference>
<evidence type="ECO:0000256" key="1">
    <source>
        <dbReference type="ARBA" id="ARBA00023015"/>
    </source>
</evidence>
<dbReference type="PRINTS" id="PR00032">
    <property type="entry name" value="HTHARAC"/>
</dbReference>
<name>A0A4P6F5T2_9MICO</name>
<evidence type="ECO:0000313" key="7">
    <source>
        <dbReference type="Proteomes" id="UP000292118"/>
    </source>
</evidence>
<organism evidence="6 7">
    <name type="scientific">Xylanimonas protaetiae</name>
    <dbReference type="NCBI Taxonomy" id="2509457"/>
    <lineage>
        <taxon>Bacteria</taxon>
        <taxon>Bacillati</taxon>
        <taxon>Actinomycetota</taxon>
        <taxon>Actinomycetes</taxon>
        <taxon>Micrococcales</taxon>
        <taxon>Promicromonosporaceae</taxon>
        <taxon>Xylanimonas</taxon>
    </lineage>
</organism>
<dbReference type="InterPro" id="IPR037923">
    <property type="entry name" value="HTH-like"/>
</dbReference>
<dbReference type="PANTHER" id="PTHR46796:SF7">
    <property type="entry name" value="ARAC FAMILY TRANSCRIPTIONAL REGULATOR"/>
    <property type="match status" value="1"/>
</dbReference>
<dbReference type="EMBL" id="CP035493">
    <property type="protein sequence ID" value="QAY70745.1"/>
    <property type="molecule type" value="Genomic_DNA"/>
</dbReference>
<dbReference type="PANTHER" id="PTHR46796">
    <property type="entry name" value="HTH-TYPE TRANSCRIPTIONAL ACTIVATOR RHAS-RELATED"/>
    <property type="match status" value="1"/>
</dbReference>
<evidence type="ECO:0000259" key="5">
    <source>
        <dbReference type="PROSITE" id="PS01124"/>
    </source>
</evidence>
<dbReference type="PROSITE" id="PS00041">
    <property type="entry name" value="HTH_ARAC_FAMILY_1"/>
    <property type="match status" value="1"/>
</dbReference>
<dbReference type="InterPro" id="IPR020449">
    <property type="entry name" value="Tscrpt_reg_AraC-type_HTH"/>
</dbReference>
<protein>
    <submittedName>
        <fullName evidence="6">AraC family transcriptional regulator</fullName>
    </submittedName>
</protein>
<dbReference type="KEGG" id="xya:ET471_12540"/>
<feature type="domain" description="HTH araC/xylS-type" evidence="5">
    <location>
        <begin position="187"/>
        <end position="285"/>
    </location>
</feature>
<dbReference type="Gene3D" id="2.60.120.280">
    <property type="entry name" value="Regulatory protein AraC"/>
    <property type="match status" value="1"/>
</dbReference>
<dbReference type="Pfam" id="PF02311">
    <property type="entry name" value="AraC_binding"/>
    <property type="match status" value="1"/>
</dbReference>
<dbReference type="Gene3D" id="1.10.10.60">
    <property type="entry name" value="Homeodomain-like"/>
    <property type="match status" value="2"/>
</dbReference>
<keyword evidence="1" id="KW-0805">Transcription regulation</keyword>
<proteinExistence type="predicted"/>
<dbReference type="InterPro" id="IPR018060">
    <property type="entry name" value="HTH_AraC"/>
</dbReference>
<dbReference type="InterPro" id="IPR003313">
    <property type="entry name" value="AraC-bd"/>
</dbReference>
<sequence>MLIPDGFPGQRLLVLPRPLVREVRQLTGTPQLIVTDCGYFPRAHSHGFRRTTPVDEVVVIACVDGAGWCETEAGRFPVARGQVIVLPPGRPHAYGADADDPWTLWWFHASGPELDAFLDRAGMTVRAPVRRPHDPHRVAALLAEVLGWAERDTTLPSLLAASGAAWHALTHLAASRTVADDSDALIEQSVQYLREHLAEPLSVTGLASSVALSTSHFSALFKRHTGQSVLRYLTMLRMARARELLHITTWTVAAVAAEVGYPDPFYFARQFKKVHGVSPREYRGLSD</sequence>
<dbReference type="PROSITE" id="PS01124">
    <property type="entry name" value="HTH_ARAC_FAMILY_2"/>
    <property type="match status" value="1"/>
</dbReference>
<accession>A0A4P6F5T2</accession>
<gene>
    <name evidence="6" type="ORF">ET471_12540</name>
</gene>
<dbReference type="Proteomes" id="UP000292118">
    <property type="component" value="Chromosome"/>
</dbReference>
<dbReference type="SUPFAM" id="SSF46689">
    <property type="entry name" value="Homeodomain-like"/>
    <property type="match status" value="2"/>
</dbReference>